<keyword evidence="7" id="KW-0433">Leucine-rich repeat</keyword>
<keyword evidence="10" id="KW-0472">Membrane</keyword>
<evidence type="ECO:0008006" key="20">
    <source>
        <dbReference type="Google" id="ProtNLM"/>
    </source>
</evidence>
<accession>A0A401SLU2</accession>
<dbReference type="FunFam" id="3.80.10.10:FF:000018">
    <property type="entry name" value="Reticulon 4 receptor"/>
    <property type="match status" value="1"/>
</dbReference>
<dbReference type="GO" id="GO:1905573">
    <property type="term" value="F:ganglioside GM1 binding"/>
    <property type="evidence" value="ECO:0007669"/>
    <property type="project" value="TreeGrafter"/>
</dbReference>
<feature type="chain" id="PRO_5019530427" description="LRRCT domain-containing protein" evidence="17">
    <location>
        <begin position="23"/>
        <end position="481"/>
    </location>
</feature>
<dbReference type="STRING" id="137246.A0A401SLU2"/>
<evidence type="ECO:0000256" key="4">
    <source>
        <dbReference type="ARBA" id="ARBA00004484"/>
    </source>
</evidence>
<dbReference type="AlphaFoldDB" id="A0A401SLU2"/>
<feature type="region of interest" description="Disordered" evidence="16">
    <location>
        <begin position="425"/>
        <end position="454"/>
    </location>
</feature>
<feature type="compositionally biased region" description="Polar residues" evidence="16">
    <location>
        <begin position="362"/>
        <end position="373"/>
    </location>
</feature>
<comment type="similarity">
    <text evidence="15">Belongs to the Nogo receptor family.</text>
</comment>
<feature type="region of interest" description="Disordered" evidence="16">
    <location>
        <begin position="354"/>
        <end position="398"/>
    </location>
</feature>
<dbReference type="PANTHER" id="PTHR24369:SF174">
    <property type="entry name" value="RETICULON-4 RECEPTOR"/>
    <property type="match status" value="1"/>
</dbReference>
<dbReference type="SMART" id="SM00369">
    <property type="entry name" value="LRR_TYP"/>
    <property type="match status" value="8"/>
</dbReference>
<dbReference type="InterPro" id="IPR003591">
    <property type="entry name" value="Leu-rich_rpt_typical-subtyp"/>
</dbReference>
<evidence type="ECO:0000256" key="10">
    <source>
        <dbReference type="ARBA" id="ARBA00023136"/>
    </source>
</evidence>
<dbReference type="EMBL" id="BEZZ01000357">
    <property type="protein sequence ID" value="GCC31360.1"/>
    <property type="molecule type" value="Genomic_DNA"/>
</dbReference>
<evidence type="ECO:0000256" key="11">
    <source>
        <dbReference type="ARBA" id="ARBA00023170"/>
    </source>
</evidence>
<keyword evidence="6" id="KW-1003">Cell membrane</keyword>
<evidence type="ECO:0000256" key="13">
    <source>
        <dbReference type="ARBA" id="ARBA00023273"/>
    </source>
</evidence>
<keyword evidence="19" id="KW-1185">Reference proteome</keyword>
<evidence type="ECO:0000256" key="17">
    <source>
        <dbReference type="SAM" id="SignalP"/>
    </source>
</evidence>
<dbReference type="Proteomes" id="UP000287033">
    <property type="component" value="Unassembled WGS sequence"/>
</dbReference>
<evidence type="ECO:0000256" key="16">
    <source>
        <dbReference type="SAM" id="MobiDB-lite"/>
    </source>
</evidence>
<evidence type="ECO:0000256" key="9">
    <source>
        <dbReference type="ARBA" id="ARBA00022737"/>
    </source>
</evidence>
<evidence type="ECO:0000256" key="1">
    <source>
        <dbReference type="ARBA" id="ARBA00004236"/>
    </source>
</evidence>
<organism evidence="18 19">
    <name type="scientific">Chiloscyllium punctatum</name>
    <name type="common">Brownbanded bambooshark</name>
    <name type="synonym">Hemiscyllium punctatum</name>
    <dbReference type="NCBI Taxonomy" id="137246"/>
    <lineage>
        <taxon>Eukaryota</taxon>
        <taxon>Metazoa</taxon>
        <taxon>Chordata</taxon>
        <taxon>Craniata</taxon>
        <taxon>Vertebrata</taxon>
        <taxon>Chondrichthyes</taxon>
        <taxon>Elasmobranchii</taxon>
        <taxon>Galeomorphii</taxon>
        <taxon>Galeoidea</taxon>
        <taxon>Orectolobiformes</taxon>
        <taxon>Hemiscylliidae</taxon>
        <taxon>Chiloscyllium</taxon>
    </lineage>
</organism>
<dbReference type="InterPro" id="IPR032675">
    <property type="entry name" value="LRR_dom_sf"/>
</dbReference>
<dbReference type="GO" id="GO:0045121">
    <property type="term" value="C:membrane raft"/>
    <property type="evidence" value="ECO:0007669"/>
    <property type="project" value="UniProtKB-SubCell"/>
</dbReference>
<feature type="compositionally biased region" description="Basic and acidic residues" evidence="16">
    <location>
        <begin position="374"/>
        <end position="390"/>
    </location>
</feature>
<keyword evidence="9" id="KW-0677">Repeat</keyword>
<evidence type="ECO:0000256" key="3">
    <source>
        <dbReference type="ARBA" id="ARBA00004316"/>
    </source>
</evidence>
<protein>
    <recommendedName>
        <fullName evidence="20">LRRCT domain-containing protein</fullName>
    </recommendedName>
</protein>
<evidence type="ECO:0000256" key="8">
    <source>
        <dbReference type="ARBA" id="ARBA00022729"/>
    </source>
</evidence>
<reference evidence="18 19" key="1">
    <citation type="journal article" date="2018" name="Nat. Ecol. Evol.">
        <title>Shark genomes provide insights into elasmobranch evolution and the origin of vertebrates.</title>
        <authorList>
            <person name="Hara Y"/>
            <person name="Yamaguchi K"/>
            <person name="Onimaru K"/>
            <person name="Kadota M"/>
            <person name="Koyanagi M"/>
            <person name="Keeley SD"/>
            <person name="Tatsumi K"/>
            <person name="Tanaka K"/>
            <person name="Motone F"/>
            <person name="Kageyama Y"/>
            <person name="Nozu R"/>
            <person name="Adachi N"/>
            <person name="Nishimura O"/>
            <person name="Nakagawa R"/>
            <person name="Tanegashima C"/>
            <person name="Kiyatake I"/>
            <person name="Matsumoto R"/>
            <person name="Murakumo K"/>
            <person name="Nishida K"/>
            <person name="Terakita A"/>
            <person name="Kuratani S"/>
            <person name="Sato K"/>
            <person name="Hyodo S Kuraku.S."/>
        </authorList>
    </citation>
    <scope>NUCLEOTIDE SEQUENCE [LARGE SCALE GENOMIC DNA]</scope>
</reference>
<dbReference type="OMA" id="MWLNLLP"/>
<dbReference type="GO" id="GO:0009897">
    <property type="term" value="C:external side of plasma membrane"/>
    <property type="evidence" value="ECO:0007669"/>
    <property type="project" value="TreeGrafter"/>
</dbReference>
<keyword evidence="11" id="KW-0675">Receptor</keyword>
<sequence length="481" mass="54304">MAEGNRLLFLALCLQYLPKAEACPNDCTCYSEPMTVSCQQQGFKSIPDGIPLRSQRIFLQNNKIPSVSSTSFSSRQNLTVLWLHSNNISVIQAGAFEGLQRLEELDIGENINLRSLTPSSFHGLVRLHTLHLHRCGLSQLPTGIFRGLVSLQYLYLQENVLERLEDDLFVDLGNLTSLFLHGNRIQSLSENVFRGLRSLDKLLLHQNRIGLVHRRAFHDLGKLGLLYLFNNNITVLSGQTMDPLISLQYLRLNGNQWVCDCRAKSLWEWFRRFRGSSSVLECHVPPRLFHSDLKTLDHRDLETCLDSSHQIRTSIFSTRTRAGKLPTVETPRSGSRDGAIKCCQPDSEQSSLIYTKAKPAPSSYNSRGSTTNSLKDKENISKNRYTENDLTKNGTYKTGLSDAPMGTFSAKLDQSLDMLSPELLNNLEDSTSPTTKKKRKCYKKPKTDSSPCRLNNGSNRKHLCKTALASAYILLFLLHPW</sequence>
<dbReference type="PROSITE" id="PS51450">
    <property type="entry name" value="LRR"/>
    <property type="match status" value="2"/>
</dbReference>
<feature type="signal peptide" evidence="17">
    <location>
        <begin position="1"/>
        <end position="22"/>
    </location>
</feature>
<dbReference type="Pfam" id="PF13855">
    <property type="entry name" value="LRR_8"/>
    <property type="match status" value="2"/>
</dbReference>
<evidence type="ECO:0000256" key="2">
    <source>
        <dbReference type="ARBA" id="ARBA00004285"/>
    </source>
</evidence>
<dbReference type="OrthoDB" id="546383at2759"/>
<evidence type="ECO:0000313" key="19">
    <source>
        <dbReference type="Proteomes" id="UP000287033"/>
    </source>
</evidence>
<dbReference type="GO" id="GO:0035025">
    <property type="term" value="P:positive regulation of Rho protein signal transduction"/>
    <property type="evidence" value="ECO:0007669"/>
    <property type="project" value="TreeGrafter"/>
</dbReference>
<evidence type="ECO:0000256" key="5">
    <source>
        <dbReference type="ARBA" id="ARBA00004635"/>
    </source>
</evidence>
<dbReference type="GO" id="GO:1905576">
    <property type="term" value="F:ganglioside GT1b binding"/>
    <property type="evidence" value="ECO:0007669"/>
    <property type="project" value="TreeGrafter"/>
</dbReference>
<keyword evidence="12" id="KW-0325">Glycoprotein</keyword>
<gene>
    <name evidence="18" type="ORF">chiPu_0009817</name>
</gene>
<dbReference type="PANTHER" id="PTHR24369">
    <property type="entry name" value="ANTIGEN BSP, PUTATIVE-RELATED"/>
    <property type="match status" value="1"/>
</dbReference>
<feature type="compositionally biased region" description="Basic residues" evidence="16">
    <location>
        <begin position="435"/>
        <end position="444"/>
    </location>
</feature>
<evidence type="ECO:0000256" key="12">
    <source>
        <dbReference type="ARBA" id="ARBA00023180"/>
    </source>
</evidence>
<comment type="caution">
    <text evidence="18">The sequence shown here is derived from an EMBL/GenBank/DDBJ whole genome shotgun (WGS) entry which is preliminary data.</text>
</comment>
<evidence type="ECO:0000256" key="15">
    <source>
        <dbReference type="ARBA" id="ARBA00038236"/>
    </source>
</evidence>
<evidence type="ECO:0000256" key="14">
    <source>
        <dbReference type="ARBA" id="ARBA00023288"/>
    </source>
</evidence>
<dbReference type="InterPro" id="IPR001611">
    <property type="entry name" value="Leu-rich_rpt"/>
</dbReference>
<dbReference type="SUPFAM" id="SSF52058">
    <property type="entry name" value="L domain-like"/>
    <property type="match status" value="1"/>
</dbReference>
<dbReference type="Gene3D" id="3.80.10.10">
    <property type="entry name" value="Ribonuclease Inhibitor"/>
    <property type="match status" value="1"/>
</dbReference>
<dbReference type="InterPro" id="IPR050541">
    <property type="entry name" value="LRR_TM_domain-containing"/>
</dbReference>
<dbReference type="GO" id="GO:0043204">
    <property type="term" value="C:perikaryon"/>
    <property type="evidence" value="ECO:0007669"/>
    <property type="project" value="UniProtKB-SubCell"/>
</dbReference>
<keyword evidence="13" id="KW-0966">Cell projection</keyword>
<keyword evidence="14" id="KW-0449">Lipoprotein</keyword>
<name>A0A401SLU2_CHIPU</name>
<evidence type="ECO:0000313" key="18">
    <source>
        <dbReference type="EMBL" id="GCC31360.1"/>
    </source>
</evidence>
<evidence type="ECO:0000256" key="7">
    <source>
        <dbReference type="ARBA" id="ARBA00022614"/>
    </source>
</evidence>
<proteinExistence type="inferred from homology"/>
<evidence type="ECO:0000256" key="6">
    <source>
        <dbReference type="ARBA" id="ARBA00022475"/>
    </source>
</evidence>
<keyword evidence="8 17" id="KW-0732">Signal</keyword>
<comment type="subcellular location">
    <subcellularLocation>
        <location evidence="1">Cell membrane</location>
    </subcellularLocation>
    <subcellularLocation>
        <location evidence="3">Cell projection</location>
    </subcellularLocation>
    <subcellularLocation>
        <location evidence="2">Membrane raft</location>
    </subcellularLocation>
    <subcellularLocation>
        <location evidence="5">Membrane</location>
        <topology evidence="5">Lipid-anchor</topology>
    </subcellularLocation>
    <subcellularLocation>
        <location evidence="4">Perikaryon</location>
    </subcellularLocation>
</comment>
<dbReference type="GO" id="GO:0042995">
    <property type="term" value="C:cell projection"/>
    <property type="evidence" value="ECO:0007669"/>
    <property type="project" value="UniProtKB-SubCell"/>
</dbReference>